<name>A0ABP2YA34_9BACT</name>
<protein>
    <submittedName>
        <fullName evidence="1">Uncharacterized protein</fullName>
    </submittedName>
</protein>
<organism evidence="1 2">
    <name type="scientific">Prevotella disiens JCM 6334 = ATCC 29426</name>
    <dbReference type="NCBI Taxonomy" id="1235811"/>
    <lineage>
        <taxon>Bacteria</taxon>
        <taxon>Pseudomonadati</taxon>
        <taxon>Bacteroidota</taxon>
        <taxon>Bacteroidia</taxon>
        <taxon>Bacteroidales</taxon>
        <taxon>Prevotellaceae</taxon>
        <taxon>Prevotella</taxon>
    </lineage>
</organism>
<comment type="caution">
    <text evidence="1">The sequence shown here is derived from an EMBL/GenBank/DDBJ whole genome shotgun (WGS) entry which is preliminary data.</text>
</comment>
<accession>A0ABP2YA34</accession>
<evidence type="ECO:0000313" key="2">
    <source>
        <dbReference type="Proteomes" id="UP000016660"/>
    </source>
</evidence>
<proteinExistence type="predicted"/>
<dbReference type="Proteomes" id="UP000016660">
    <property type="component" value="Unassembled WGS sequence"/>
</dbReference>
<reference evidence="1 2" key="1">
    <citation type="submission" date="2013-06" db="EMBL/GenBank/DDBJ databases">
        <authorList>
            <person name="Weinstock G."/>
            <person name="Sodergren E."/>
            <person name="Lobos E.A."/>
            <person name="Fulton L."/>
            <person name="Fulton R."/>
            <person name="Courtney L."/>
            <person name="Fronick C."/>
            <person name="O'Laughlin M."/>
            <person name="Godfrey J."/>
            <person name="Wilson R.M."/>
            <person name="Miner T."/>
            <person name="Farmer C."/>
            <person name="Delehaunty K."/>
            <person name="Cordes M."/>
            <person name="Minx P."/>
            <person name="Tomlinson C."/>
            <person name="Chen J."/>
            <person name="Wollam A."/>
            <person name="Pepin K.H."/>
            <person name="Bhonagiri V."/>
            <person name="Zhang X."/>
            <person name="Warren W."/>
            <person name="Mitreva M."/>
            <person name="Mardis E.R."/>
            <person name="Wilson R.K."/>
        </authorList>
    </citation>
    <scope>NUCLEOTIDE SEQUENCE [LARGE SCALE GENOMIC DNA]</scope>
    <source>
        <strain evidence="1 2">ATCC 29426</strain>
    </source>
</reference>
<evidence type="ECO:0000313" key="1">
    <source>
        <dbReference type="EMBL" id="ERJ80547.1"/>
    </source>
</evidence>
<keyword evidence="2" id="KW-1185">Reference proteome</keyword>
<dbReference type="EMBL" id="AWUY01000026">
    <property type="protein sequence ID" value="ERJ80547.1"/>
    <property type="molecule type" value="Genomic_DNA"/>
</dbReference>
<sequence>MGFLFFIIPYFHSQYKCHEAVFAKLADIFQFDLAIFSYR</sequence>
<gene>
    <name evidence="1" type="ORF">HMPREF0653_00417</name>
</gene>